<keyword evidence="5" id="KW-0175">Coiled coil</keyword>
<dbReference type="InterPro" id="IPR000048">
    <property type="entry name" value="IQ_motif_EF-hand-BS"/>
</dbReference>
<keyword evidence="9" id="KW-1185">Reference proteome</keyword>
<dbReference type="PROSITE" id="PS50190">
    <property type="entry name" value="SEC7"/>
    <property type="match status" value="1"/>
</dbReference>
<feature type="region of interest" description="Disordered" evidence="6">
    <location>
        <begin position="544"/>
        <end position="626"/>
    </location>
</feature>
<proteinExistence type="inferred from homology"/>
<protein>
    <recommendedName>
        <fullName evidence="7">SEC7 domain-containing protein</fullName>
    </recommendedName>
</protein>
<feature type="region of interest" description="Disordered" evidence="6">
    <location>
        <begin position="1043"/>
        <end position="1098"/>
    </location>
</feature>
<feature type="compositionally biased region" description="Polar residues" evidence="6">
    <location>
        <begin position="303"/>
        <end position="313"/>
    </location>
</feature>
<dbReference type="FunCoup" id="A0A7M7JEY7">
    <property type="interactions" value="420"/>
</dbReference>
<dbReference type="CDD" id="cd13318">
    <property type="entry name" value="PH_IQSEC"/>
    <property type="match status" value="1"/>
</dbReference>
<evidence type="ECO:0000256" key="1">
    <source>
        <dbReference type="ARBA" id="ARBA00004496"/>
    </source>
</evidence>
<dbReference type="SUPFAM" id="SSF50729">
    <property type="entry name" value="PH domain-like"/>
    <property type="match status" value="1"/>
</dbReference>
<evidence type="ECO:0000256" key="6">
    <source>
        <dbReference type="SAM" id="MobiDB-lite"/>
    </source>
</evidence>
<dbReference type="PANTHER" id="PTHR10663">
    <property type="entry name" value="GUANYL-NUCLEOTIDE EXCHANGE FACTOR"/>
    <property type="match status" value="1"/>
</dbReference>
<dbReference type="SUPFAM" id="SSF48425">
    <property type="entry name" value="Sec7 domain"/>
    <property type="match status" value="1"/>
</dbReference>
<evidence type="ECO:0000256" key="4">
    <source>
        <dbReference type="ARBA" id="ARBA00022553"/>
    </source>
</evidence>
<feature type="compositionally biased region" description="Polar residues" evidence="6">
    <location>
        <begin position="18"/>
        <end position="27"/>
    </location>
</feature>
<dbReference type="EnsemblMetazoa" id="XM_022791131">
    <property type="protein sequence ID" value="XP_022646866"/>
    <property type="gene ID" value="LOC111244256"/>
</dbReference>
<dbReference type="GO" id="GO:0005085">
    <property type="term" value="F:guanyl-nucleotide exchange factor activity"/>
    <property type="evidence" value="ECO:0007669"/>
    <property type="project" value="InterPro"/>
</dbReference>
<dbReference type="PANTHER" id="PTHR10663:SF342">
    <property type="entry name" value="FI21420P1"/>
    <property type="match status" value="1"/>
</dbReference>
<dbReference type="Pfam" id="PF01369">
    <property type="entry name" value="Sec7"/>
    <property type="match status" value="1"/>
</dbReference>
<dbReference type="Gene3D" id="1.10.220.20">
    <property type="match status" value="1"/>
</dbReference>
<feature type="compositionally biased region" description="Polar residues" evidence="6">
    <location>
        <begin position="584"/>
        <end position="597"/>
    </location>
</feature>
<dbReference type="AlphaFoldDB" id="A0A7M7JEY7"/>
<dbReference type="GeneID" id="111244256"/>
<name>A0A7M7JEY7_VARDE</name>
<keyword evidence="3" id="KW-0963">Cytoplasm</keyword>
<dbReference type="SMART" id="SM00222">
    <property type="entry name" value="Sec7"/>
    <property type="match status" value="1"/>
</dbReference>
<feature type="compositionally biased region" description="Basic residues" evidence="6">
    <location>
        <begin position="1189"/>
        <end position="1203"/>
    </location>
</feature>
<dbReference type="InterPro" id="IPR033742">
    <property type="entry name" value="IQSEC_PH"/>
</dbReference>
<feature type="domain" description="SEC7" evidence="7">
    <location>
        <begin position="689"/>
        <end position="883"/>
    </location>
</feature>
<dbReference type="InterPro" id="IPR023394">
    <property type="entry name" value="Sec7_C_sf"/>
</dbReference>
<reference evidence="8" key="1">
    <citation type="submission" date="2021-01" db="UniProtKB">
        <authorList>
            <consortium name="EnsemblMetazoa"/>
        </authorList>
    </citation>
    <scope>IDENTIFICATION</scope>
</reference>
<feature type="region of interest" description="Disordered" evidence="6">
    <location>
        <begin position="1185"/>
        <end position="1204"/>
    </location>
</feature>
<feature type="compositionally biased region" description="Gly residues" evidence="6">
    <location>
        <begin position="1087"/>
        <end position="1096"/>
    </location>
</feature>
<keyword evidence="4" id="KW-0597">Phosphoprotein</keyword>
<dbReference type="CTD" id="40327"/>
<evidence type="ECO:0000313" key="9">
    <source>
        <dbReference type="Proteomes" id="UP000594260"/>
    </source>
</evidence>
<dbReference type="OrthoDB" id="430364at2759"/>
<dbReference type="SMART" id="SM00015">
    <property type="entry name" value="IQ"/>
    <property type="match status" value="1"/>
</dbReference>
<evidence type="ECO:0000313" key="8">
    <source>
        <dbReference type="EnsemblMetazoa" id="XP_022646866"/>
    </source>
</evidence>
<feature type="region of interest" description="Disordered" evidence="6">
    <location>
        <begin position="190"/>
        <end position="277"/>
    </location>
</feature>
<evidence type="ECO:0000256" key="5">
    <source>
        <dbReference type="ARBA" id="ARBA00023054"/>
    </source>
</evidence>
<dbReference type="CDD" id="cd23767">
    <property type="entry name" value="IQCD"/>
    <property type="match status" value="1"/>
</dbReference>
<evidence type="ECO:0000256" key="3">
    <source>
        <dbReference type="ARBA" id="ARBA00022490"/>
    </source>
</evidence>
<feature type="region of interest" description="Disordered" evidence="6">
    <location>
        <begin position="290"/>
        <end position="322"/>
    </location>
</feature>
<sequence>MKERMTAEGYTTPEPDYSSDSDGVSQENCIMSQPHYSAVLQSQASPSSSNCPGSNCNNPCVSGSSTVNCTSSGCAKREMAAHVSKPAAGTRSKCEQCCCCCSNEPPQSCIVHNSNAINGSSGGTTSSAKDNSKDIVRGRRKKVSRPCVQEMFPRGHPSGSWRDHLTEPVPDLPLDYSALCNALKDKENKDNNYKDRKCRAEGRSSRSKRRRRAMSLERGTVRSRAKELGDVSPIRGRRGSLPQREGRPIRRESHQSSGLGPSPPVDLNTNSGLGLGVGVPRRLLKDLQEDRDHRRHRSASASGQGALQIQPTPKGTDKNGLVRRIDDDLVKRRCHGGQGYELSQDLLDKQVEMLERKYGGLRARRAATTIQRAWRAYLMQRRFRDITQQVTQANKDGLLLSSTSLTGSARRLARRAVPSILSDGGLHHQHFYHHNYFSGNYTANNPYYQQWAYSSQHYQLPPQPPTSQQTAQNGGLTAAIAAGGVASVATIAPLQASAPIGLQQTALPQATGPVSEVMLNPGSLEETMTPSALTGQGGLERHHGFASHSVGSLHRRKMPPQVPKRTCSMQRNLSPMSGLRGSHCESTGSETSLVLETSVSSHGSSSDLQSHHSHSPLWGASGEEHDTADKRLSNISEDTCDTPGYAAGNSHAAADALLMYPSQSNSGPCHNLGALASPAETPSFNPADFKQKEIERKRHYRVGLNLFNKKPERGIRYLIEKNFLEGTPQAVARFLMTRKGLSKNKIGEYLGDRQNPFAVQVLECSVREMDLSGMQVDVALRKFQSYFQMPGEAQKVDHVIQMFSLHYADCNPDLVAQFFKNADNVLVVAFSIVMLNVDLHNPSLAEHRRMKVDDYIKNLRGVEGFENVDRATLAGIYDRIKKEAFRPGSDHVTQVAKVHETIVGAKKPNLVLPHRRLVCYCRLYEVYDIQKKDKAGQHQREVFLFNDLLLVSKIASKKKGAITYSFRQSIPLVGLNVTLFSTPHYPFGISLSQRVDGKIVITLNARNEHDREKFCDDLRESVLEMDEMEALRIEAELEKQSASWANQAENRDSGVATDEDVPNLQLPNGSPASDKADKGSSSSSNGAHGGAGGLKGKGSALSNSLLDLAEPPLAKPVRRGSAGSLDSGMSVSFQSSAASTASRDSSPQTVPASAAASAAAAANASGVAGVATGGINHPQHIQHVQHVVQHQHTHHHLQQHNHPHSIPEEQILQQQQPPLGKAQAYTGMLRHGPGSVSQPPPIAKAGSLRQADTTDV</sequence>
<dbReference type="Proteomes" id="UP000594260">
    <property type="component" value="Unplaced"/>
</dbReference>
<feature type="compositionally biased region" description="Basic and acidic residues" evidence="6">
    <location>
        <begin position="244"/>
        <end position="254"/>
    </location>
</feature>
<dbReference type="KEGG" id="vde:111244256"/>
<dbReference type="Gene3D" id="1.10.1000.11">
    <property type="entry name" value="Arf Nucleotide-binding Site Opener,domain 2"/>
    <property type="match status" value="1"/>
</dbReference>
<comment type="similarity">
    <text evidence="2">Belongs to the BRAG family.</text>
</comment>
<dbReference type="RefSeq" id="XP_022646866.1">
    <property type="nucleotide sequence ID" value="XM_022791131.1"/>
</dbReference>
<dbReference type="InterPro" id="IPR001849">
    <property type="entry name" value="PH_domain"/>
</dbReference>
<feature type="region of interest" description="Disordered" evidence="6">
    <location>
        <begin position="1"/>
        <end position="27"/>
    </location>
</feature>
<dbReference type="CDD" id="cd00171">
    <property type="entry name" value="Sec7"/>
    <property type="match status" value="1"/>
</dbReference>
<dbReference type="GO" id="GO:0005737">
    <property type="term" value="C:cytoplasm"/>
    <property type="evidence" value="ECO:0007669"/>
    <property type="project" value="UniProtKB-SubCell"/>
</dbReference>
<organism evidence="8 9">
    <name type="scientific">Varroa destructor</name>
    <name type="common">Honeybee mite</name>
    <dbReference type="NCBI Taxonomy" id="109461"/>
    <lineage>
        <taxon>Eukaryota</taxon>
        <taxon>Metazoa</taxon>
        <taxon>Ecdysozoa</taxon>
        <taxon>Arthropoda</taxon>
        <taxon>Chelicerata</taxon>
        <taxon>Arachnida</taxon>
        <taxon>Acari</taxon>
        <taxon>Parasitiformes</taxon>
        <taxon>Mesostigmata</taxon>
        <taxon>Gamasina</taxon>
        <taxon>Dermanyssoidea</taxon>
        <taxon>Varroidae</taxon>
        <taxon>Varroa</taxon>
    </lineage>
</organism>
<evidence type="ECO:0000259" key="7">
    <source>
        <dbReference type="PROSITE" id="PS50190"/>
    </source>
</evidence>
<feature type="compositionally biased region" description="Low complexity" evidence="6">
    <location>
        <begin position="598"/>
        <end position="608"/>
    </location>
</feature>
<dbReference type="GO" id="GO:0032012">
    <property type="term" value="P:regulation of ARF protein signal transduction"/>
    <property type="evidence" value="ECO:0007669"/>
    <property type="project" value="InterPro"/>
</dbReference>
<feature type="compositionally biased region" description="Basic and acidic residues" evidence="6">
    <location>
        <begin position="190"/>
        <end position="204"/>
    </location>
</feature>
<dbReference type="Gene3D" id="2.30.29.30">
    <property type="entry name" value="Pleckstrin-homology domain (PH domain)/Phosphotyrosine-binding domain (PTB)"/>
    <property type="match status" value="1"/>
</dbReference>
<dbReference type="FunFam" id="1.10.1000.11:FF:000009">
    <property type="entry name" value="IQ motif and SEC7 domain-containing protein"/>
    <property type="match status" value="1"/>
</dbReference>
<feature type="compositionally biased region" description="Polar residues" evidence="6">
    <location>
        <begin position="120"/>
        <end position="129"/>
    </location>
</feature>
<dbReference type="SMART" id="SM00233">
    <property type="entry name" value="PH"/>
    <property type="match status" value="1"/>
</dbReference>
<dbReference type="GO" id="GO:0030036">
    <property type="term" value="P:actin cytoskeleton organization"/>
    <property type="evidence" value="ECO:0007669"/>
    <property type="project" value="TreeGrafter"/>
</dbReference>
<feature type="region of interest" description="Disordered" evidence="6">
    <location>
        <begin position="120"/>
        <end position="144"/>
    </location>
</feature>
<dbReference type="FunFam" id="1.10.220.20:FF:000001">
    <property type="entry name" value="IQ motif and SEC7 domain-containing protein 1"/>
    <property type="match status" value="1"/>
</dbReference>
<dbReference type="InterPro" id="IPR011993">
    <property type="entry name" value="PH-like_dom_sf"/>
</dbReference>
<dbReference type="InterPro" id="IPR000904">
    <property type="entry name" value="Sec7_dom"/>
</dbReference>
<accession>A0A7M7JEY7</accession>
<dbReference type="InParanoid" id="A0A7M7JEY7"/>
<feature type="region of interest" description="Disordered" evidence="6">
    <location>
        <begin position="1214"/>
        <end position="1256"/>
    </location>
</feature>
<dbReference type="Pfam" id="PF00612">
    <property type="entry name" value="IQ"/>
    <property type="match status" value="1"/>
</dbReference>
<comment type="subcellular location">
    <subcellularLocation>
        <location evidence="1">Cytoplasm</location>
    </subcellularLocation>
</comment>
<dbReference type="PROSITE" id="PS50096">
    <property type="entry name" value="IQ"/>
    <property type="match status" value="1"/>
</dbReference>
<dbReference type="InterPro" id="IPR035999">
    <property type="entry name" value="Sec7_dom_sf"/>
</dbReference>
<evidence type="ECO:0000256" key="2">
    <source>
        <dbReference type="ARBA" id="ARBA00006248"/>
    </source>
</evidence>
<dbReference type="Pfam" id="PF16453">
    <property type="entry name" value="IQ_SEC7_PH"/>
    <property type="match status" value="1"/>
</dbReference>